<keyword evidence="2" id="KW-1185">Reference proteome</keyword>
<evidence type="ECO:0000313" key="1">
    <source>
        <dbReference type="EMBL" id="EGP86345.1"/>
    </source>
</evidence>
<gene>
    <name evidence="1" type="ORF">MYCGRDRAFT_93696</name>
</gene>
<sequence length="306" mass="35529">MERPTKPVDYKSLSDEELRKLCVQHGLYSNKRRMLAAQTYINALKARDRKLFGIRPPKHNYALDYKCYAPADLRSFCATFRFFDLPPELRVVVYSMLLNHQRGDKVGRTKTLASIAYPQILRASKLCYREARGVLYQQSSLTMKVSTWDERLRVRGDIAFGVEKGKETVDLFGRLLPKFAGIWHANVVLVEDDYGDFDDWSLEWTLQALVKAFRRKNALKTLTIKFVCTCGSRRRHERRKKGEAKTTPQEIEELETELRTSLRRLPATTQVQLTGLEKISSQTMRFMLARADYVQETRLKSTPVHT</sequence>
<name>F9XCQ0_ZYMTI</name>
<organism evidence="1 2">
    <name type="scientific">Zymoseptoria tritici (strain CBS 115943 / IPO323)</name>
    <name type="common">Speckled leaf blotch fungus</name>
    <name type="synonym">Septoria tritici</name>
    <dbReference type="NCBI Taxonomy" id="336722"/>
    <lineage>
        <taxon>Eukaryota</taxon>
        <taxon>Fungi</taxon>
        <taxon>Dikarya</taxon>
        <taxon>Ascomycota</taxon>
        <taxon>Pezizomycotina</taxon>
        <taxon>Dothideomycetes</taxon>
        <taxon>Dothideomycetidae</taxon>
        <taxon>Mycosphaerellales</taxon>
        <taxon>Mycosphaerellaceae</taxon>
        <taxon>Zymoseptoria</taxon>
    </lineage>
</organism>
<dbReference type="EMBL" id="CM001201">
    <property type="protein sequence ID" value="EGP86345.1"/>
    <property type="molecule type" value="Genomic_DNA"/>
</dbReference>
<proteinExistence type="predicted"/>
<dbReference type="KEGG" id="ztr:MYCGRDRAFT_93696"/>
<reference evidence="1 2" key="1">
    <citation type="journal article" date="2011" name="PLoS Genet.">
        <title>Finished genome of the fungal wheat pathogen Mycosphaerella graminicola reveals dispensome structure, chromosome plasticity, and stealth pathogenesis.</title>
        <authorList>
            <person name="Goodwin S.B."/>
            <person name="Ben M'barek S."/>
            <person name="Dhillon B."/>
            <person name="Wittenberg A.H.J."/>
            <person name="Crane C.F."/>
            <person name="Hane J.K."/>
            <person name="Foster A.J."/>
            <person name="Van der Lee T.A.J."/>
            <person name="Grimwood J."/>
            <person name="Aerts A."/>
            <person name="Antoniw J."/>
            <person name="Bailey A."/>
            <person name="Bluhm B."/>
            <person name="Bowler J."/>
            <person name="Bristow J."/>
            <person name="van der Burgt A."/>
            <person name="Canto-Canche B."/>
            <person name="Churchill A.C.L."/>
            <person name="Conde-Ferraez L."/>
            <person name="Cools H.J."/>
            <person name="Coutinho P.M."/>
            <person name="Csukai M."/>
            <person name="Dehal P."/>
            <person name="De Wit P."/>
            <person name="Donzelli B."/>
            <person name="van de Geest H.C."/>
            <person name="van Ham R.C.H.J."/>
            <person name="Hammond-Kosack K.E."/>
            <person name="Henrissat B."/>
            <person name="Kilian A."/>
            <person name="Kobayashi A.K."/>
            <person name="Koopmann E."/>
            <person name="Kourmpetis Y."/>
            <person name="Kuzniar A."/>
            <person name="Lindquist E."/>
            <person name="Lombard V."/>
            <person name="Maliepaard C."/>
            <person name="Martins N."/>
            <person name="Mehrabi R."/>
            <person name="Nap J.P.H."/>
            <person name="Ponomarenko A."/>
            <person name="Rudd J.J."/>
            <person name="Salamov A."/>
            <person name="Schmutz J."/>
            <person name="Schouten H.J."/>
            <person name="Shapiro H."/>
            <person name="Stergiopoulos I."/>
            <person name="Torriani S.F.F."/>
            <person name="Tu H."/>
            <person name="de Vries R.P."/>
            <person name="Waalwijk C."/>
            <person name="Ware S.B."/>
            <person name="Wiebenga A."/>
            <person name="Zwiers L.-H."/>
            <person name="Oliver R.P."/>
            <person name="Grigoriev I.V."/>
            <person name="Kema G.H.J."/>
        </authorList>
    </citation>
    <scope>NUCLEOTIDE SEQUENCE [LARGE SCALE GENOMIC DNA]</scope>
    <source>
        <strain evidence="2">CBS 115943 / IPO323</strain>
    </source>
</reference>
<dbReference type="GeneID" id="13401276"/>
<dbReference type="AlphaFoldDB" id="F9XCQ0"/>
<dbReference type="OrthoDB" id="3649689at2759"/>
<dbReference type="InParanoid" id="F9XCQ0"/>
<evidence type="ECO:0000313" key="2">
    <source>
        <dbReference type="Proteomes" id="UP000008062"/>
    </source>
</evidence>
<dbReference type="RefSeq" id="XP_003851369.1">
    <property type="nucleotide sequence ID" value="XM_003851321.1"/>
</dbReference>
<dbReference type="HOGENOM" id="CLU_909752_0_0_1"/>
<accession>F9XCQ0</accession>
<dbReference type="Proteomes" id="UP000008062">
    <property type="component" value="Chromosome 6"/>
</dbReference>
<protein>
    <submittedName>
        <fullName evidence="1">Uncharacterized protein</fullName>
    </submittedName>
</protein>